<reference evidence="2" key="1">
    <citation type="journal article" date="2019" name="Int. J. Syst. Evol. Microbiol.">
        <title>The Global Catalogue of Microorganisms (GCM) 10K type strain sequencing project: providing services to taxonomists for standard genome sequencing and annotation.</title>
        <authorList>
            <consortium name="The Broad Institute Genomics Platform"/>
            <consortium name="The Broad Institute Genome Sequencing Center for Infectious Disease"/>
            <person name="Wu L."/>
            <person name="Ma J."/>
        </authorList>
    </citation>
    <scope>NUCLEOTIDE SEQUENCE [LARGE SCALE GENOMIC DNA]</scope>
    <source>
        <strain evidence="2">KACC 11904</strain>
    </source>
</reference>
<keyword evidence="2" id="KW-1185">Reference proteome</keyword>
<dbReference type="Pfam" id="PF14169">
    <property type="entry name" value="YdjO"/>
    <property type="match status" value="1"/>
</dbReference>
<dbReference type="Proteomes" id="UP001596044">
    <property type="component" value="Unassembled WGS sequence"/>
</dbReference>
<evidence type="ECO:0000313" key="2">
    <source>
        <dbReference type="Proteomes" id="UP001596044"/>
    </source>
</evidence>
<accession>A0ABW0KC74</accession>
<dbReference type="EMBL" id="JBHSMJ010000029">
    <property type="protein sequence ID" value="MFC5450874.1"/>
    <property type="molecule type" value="Genomic_DNA"/>
</dbReference>
<protein>
    <submittedName>
        <fullName evidence="1">Cold-shock protein</fullName>
    </submittedName>
</protein>
<proteinExistence type="predicted"/>
<gene>
    <name evidence="1" type="ORF">ACFPOG_21700</name>
</gene>
<dbReference type="InterPro" id="IPR025916">
    <property type="entry name" value="YdjO"/>
</dbReference>
<dbReference type="RefSeq" id="WP_270878848.1">
    <property type="nucleotide sequence ID" value="NZ_JAQFVF010000022.1"/>
</dbReference>
<sequence length="85" mass="9859">MYFSARNKYFEALPVENTQIWSCTKEGCKGWMRDNFTFEYQPVCCLCSSPMVSKMKMLPLLVNSNDELKAIRKSVQMNSTRLTTS</sequence>
<comment type="caution">
    <text evidence="1">The sequence shown here is derived from an EMBL/GenBank/DDBJ whole genome shotgun (WGS) entry which is preliminary data.</text>
</comment>
<evidence type="ECO:0000313" key="1">
    <source>
        <dbReference type="EMBL" id="MFC5450874.1"/>
    </source>
</evidence>
<name>A0ABW0KC74_9BACL</name>
<organism evidence="1 2">
    <name type="scientific">Paenibacillus aestuarii</name>
    <dbReference type="NCBI Taxonomy" id="516965"/>
    <lineage>
        <taxon>Bacteria</taxon>
        <taxon>Bacillati</taxon>
        <taxon>Bacillota</taxon>
        <taxon>Bacilli</taxon>
        <taxon>Bacillales</taxon>
        <taxon>Paenibacillaceae</taxon>
        <taxon>Paenibacillus</taxon>
    </lineage>
</organism>